<evidence type="ECO:0000256" key="4">
    <source>
        <dbReference type="ARBA" id="ARBA00022723"/>
    </source>
</evidence>
<dbReference type="EMBL" id="JBHSNB010000002">
    <property type="protein sequence ID" value="MFC5585828.1"/>
    <property type="molecule type" value="Genomic_DNA"/>
</dbReference>
<evidence type="ECO:0000256" key="3">
    <source>
        <dbReference type="ARBA" id="ARBA00022670"/>
    </source>
</evidence>
<evidence type="ECO:0000256" key="1">
    <source>
        <dbReference type="ARBA" id="ARBA00001947"/>
    </source>
</evidence>
<name>A0ABW0T9F7_9HYPH</name>
<comment type="caution">
    <text evidence="14">The sequence shown here is derived from an EMBL/GenBank/DDBJ whole genome shotgun (WGS) entry which is preliminary data.</text>
</comment>
<keyword evidence="14" id="KW-0121">Carboxypeptidase</keyword>
<dbReference type="RefSeq" id="WP_378596716.1">
    <property type="nucleotide sequence ID" value="NZ_JBHSNB010000002.1"/>
</dbReference>
<proteinExistence type="inferred from homology"/>
<feature type="domain" description="Peptidase M15A C-terminal" evidence="13">
    <location>
        <begin position="331"/>
        <end position="434"/>
    </location>
</feature>
<sequence>MKHVLASIVFYRLYGCPKGWDSQARQALAVDLRTVFSSSSRALFNQLRGIFLLLGDESGKRYMTVLRHGRSSLTGVICALILASCSTTSDPVAQLGLAPTALQNGGTDTDLSASDATLLAAAEGTGGSEVSTSMPLPSERPGQNEEVTAAEEVPTETAAVPQEEPVSATETASETTAAETTSEDIDPPAKSAPTQTAAAVPAEESTSEEVAEADAAPPSENESASKRQSFLSAFFSAKEPKAAKAAEKATRPLVDTSKAKPAEESKVVLASASPDTKPVQASVNMGSALPGVRQGESLFEFSSKTGSGDADADIYEEEPAYQVASAAGMARLAPNGLLKQRESVDTACLKPALVGMLKAIERHYGKRIVVTSGYRSPSYNRRVRGARKSLHMYCAAADIQIDGVSKWELAKYVRSMPGRGGVGTYCHTKSVHVDVGPERDWNWRCRRRK</sequence>
<comment type="similarity">
    <text evidence="10">Belongs to the peptidase M15 family.</text>
</comment>
<dbReference type="Gene3D" id="3.30.1380.10">
    <property type="match status" value="1"/>
</dbReference>
<keyword evidence="4" id="KW-0479">Metal-binding</keyword>
<dbReference type="Pfam" id="PF08291">
    <property type="entry name" value="Peptidase_M15_3"/>
    <property type="match status" value="1"/>
</dbReference>
<evidence type="ECO:0000256" key="5">
    <source>
        <dbReference type="ARBA" id="ARBA00022729"/>
    </source>
</evidence>
<evidence type="ECO:0000256" key="2">
    <source>
        <dbReference type="ARBA" id="ARBA00004776"/>
    </source>
</evidence>
<comment type="pathway">
    <text evidence="2">Cell wall biogenesis; cell wall polysaccharide biosynthesis.</text>
</comment>
<dbReference type="SUPFAM" id="SSF55166">
    <property type="entry name" value="Hedgehog/DD-peptidase"/>
    <property type="match status" value="1"/>
</dbReference>
<keyword evidence="3" id="KW-0645">Protease</keyword>
<dbReference type="GO" id="GO:0004180">
    <property type="term" value="F:carboxypeptidase activity"/>
    <property type="evidence" value="ECO:0007669"/>
    <property type="project" value="UniProtKB-KW"/>
</dbReference>
<keyword evidence="15" id="KW-1185">Reference proteome</keyword>
<dbReference type="InterPro" id="IPR009045">
    <property type="entry name" value="Zn_M74/Hedgehog-like"/>
</dbReference>
<dbReference type="PANTHER" id="PTHR37425:SF1">
    <property type="entry name" value="OUTER MEMBRANE PROTEIN"/>
    <property type="match status" value="1"/>
</dbReference>
<evidence type="ECO:0000256" key="10">
    <source>
        <dbReference type="ARBA" id="ARBA00093448"/>
    </source>
</evidence>
<comment type="cofactor">
    <cofactor evidence="1">
        <name>Zn(2+)</name>
        <dbReference type="ChEBI" id="CHEBI:29105"/>
    </cofactor>
</comment>
<evidence type="ECO:0000256" key="7">
    <source>
        <dbReference type="ARBA" id="ARBA00022833"/>
    </source>
</evidence>
<accession>A0ABW0T9F7</accession>
<dbReference type="InterPro" id="IPR010275">
    <property type="entry name" value="MepK"/>
</dbReference>
<evidence type="ECO:0000313" key="15">
    <source>
        <dbReference type="Proteomes" id="UP001596107"/>
    </source>
</evidence>
<keyword evidence="7" id="KW-0862">Zinc</keyword>
<dbReference type="PANTHER" id="PTHR37425">
    <property type="match status" value="1"/>
</dbReference>
<gene>
    <name evidence="14" type="ORF">ACFPOD_11970</name>
</gene>
<evidence type="ECO:0000256" key="8">
    <source>
        <dbReference type="ARBA" id="ARBA00023049"/>
    </source>
</evidence>
<keyword evidence="5" id="KW-0732">Signal</keyword>
<reference evidence="15" key="1">
    <citation type="journal article" date="2019" name="Int. J. Syst. Evol. Microbiol.">
        <title>The Global Catalogue of Microorganisms (GCM) 10K type strain sequencing project: providing services to taxonomists for standard genome sequencing and annotation.</title>
        <authorList>
            <consortium name="The Broad Institute Genomics Platform"/>
            <consortium name="The Broad Institute Genome Sequencing Center for Infectious Disease"/>
            <person name="Wu L."/>
            <person name="Ma J."/>
        </authorList>
    </citation>
    <scope>NUCLEOTIDE SEQUENCE [LARGE SCALE GENOMIC DNA]</scope>
    <source>
        <strain evidence="15">JCM 3366</strain>
    </source>
</reference>
<keyword evidence="8" id="KW-0482">Metalloprotease</keyword>
<keyword evidence="9" id="KW-0961">Cell wall biogenesis/degradation</keyword>
<evidence type="ECO:0000256" key="6">
    <source>
        <dbReference type="ARBA" id="ARBA00022801"/>
    </source>
</evidence>
<keyword evidence="6" id="KW-0378">Hydrolase</keyword>
<evidence type="ECO:0000256" key="11">
    <source>
        <dbReference type="ARBA" id="ARBA00093666"/>
    </source>
</evidence>
<evidence type="ECO:0000259" key="13">
    <source>
        <dbReference type="Pfam" id="PF08291"/>
    </source>
</evidence>
<organism evidence="14 15">
    <name type="scientific">Nitratireductor kimnyeongensis</name>
    <dbReference type="NCBI Taxonomy" id="430679"/>
    <lineage>
        <taxon>Bacteria</taxon>
        <taxon>Pseudomonadati</taxon>
        <taxon>Pseudomonadota</taxon>
        <taxon>Alphaproteobacteria</taxon>
        <taxon>Hyphomicrobiales</taxon>
        <taxon>Phyllobacteriaceae</taxon>
        <taxon>Nitratireductor</taxon>
    </lineage>
</organism>
<dbReference type="InterPro" id="IPR013230">
    <property type="entry name" value="Peptidase_M15A_C"/>
</dbReference>
<dbReference type="Proteomes" id="UP001596107">
    <property type="component" value="Unassembled WGS sequence"/>
</dbReference>
<evidence type="ECO:0000256" key="9">
    <source>
        <dbReference type="ARBA" id="ARBA00023316"/>
    </source>
</evidence>
<feature type="region of interest" description="Disordered" evidence="12">
    <location>
        <begin position="123"/>
        <end position="227"/>
    </location>
</feature>
<protein>
    <recommendedName>
        <fullName evidence="11">Murein endopeptidase K</fullName>
    </recommendedName>
</protein>
<evidence type="ECO:0000256" key="12">
    <source>
        <dbReference type="SAM" id="MobiDB-lite"/>
    </source>
</evidence>
<feature type="compositionally biased region" description="Low complexity" evidence="12">
    <location>
        <begin position="145"/>
        <end position="180"/>
    </location>
</feature>
<evidence type="ECO:0000313" key="14">
    <source>
        <dbReference type="EMBL" id="MFC5585828.1"/>
    </source>
</evidence>